<feature type="compositionally biased region" description="Low complexity" evidence="1">
    <location>
        <begin position="71"/>
        <end position="81"/>
    </location>
</feature>
<dbReference type="Proteomes" id="UP000703269">
    <property type="component" value="Unassembled WGS sequence"/>
</dbReference>
<organism evidence="4 5">
    <name type="scientific">Phanerochaete sordida</name>
    <dbReference type="NCBI Taxonomy" id="48140"/>
    <lineage>
        <taxon>Eukaryota</taxon>
        <taxon>Fungi</taxon>
        <taxon>Dikarya</taxon>
        <taxon>Basidiomycota</taxon>
        <taxon>Agaricomycotina</taxon>
        <taxon>Agaricomycetes</taxon>
        <taxon>Polyporales</taxon>
        <taxon>Phanerochaetaceae</taxon>
        <taxon>Phanerochaete</taxon>
    </lineage>
</organism>
<feature type="transmembrane region" description="Helical" evidence="2">
    <location>
        <begin position="146"/>
        <end position="168"/>
    </location>
</feature>
<proteinExistence type="predicted"/>
<gene>
    <name evidence="4" type="ORF">PsYK624_143000</name>
</gene>
<keyword evidence="2" id="KW-0812">Transmembrane</keyword>
<dbReference type="AlphaFoldDB" id="A0A9P3GNC2"/>
<feature type="transmembrane region" description="Helical" evidence="2">
    <location>
        <begin position="283"/>
        <end position="303"/>
    </location>
</feature>
<protein>
    <recommendedName>
        <fullName evidence="3">DUF6535 domain-containing protein</fullName>
    </recommendedName>
</protein>
<feature type="transmembrane region" description="Helical" evidence="2">
    <location>
        <begin position="227"/>
        <end position="246"/>
    </location>
</feature>
<evidence type="ECO:0000313" key="5">
    <source>
        <dbReference type="Proteomes" id="UP000703269"/>
    </source>
</evidence>
<evidence type="ECO:0000259" key="3">
    <source>
        <dbReference type="Pfam" id="PF20153"/>
    </source>
</evidence>
<keyword evidence="2" id="KW-0472">Membrane</keyword>
<comment type="caution">
    <text evidence="4">The sequence shown here is derived from an EMBL/GenBank/DDBJ whole genome shotgun (WGS) entry which is preliminary data.</text>
</comment>
<name>A0A9P3GNC2_9APHY</name>
<dbReference type="EMBL" id="BPQB01000081">
    <property type="protein sequence ID" value="GJE98078.1"/>
    <property type="molecule type" value="Genomic_DNA"/>
</dbReference>
<reference evidence="4 5" key="1">
    <citation type="submission" date="2021-08" db="EMBL/GenBank/DDBJ databases">
        <title>Draft Genome Sequence of Phanerochaete sordida strain YK-624.</title>
        <authorList>
            <person name="Mori T."/>
            <person name="Dohra H."/>
            <person name="Suzuki T."/>
            <person name="Kawagishi H."/>
            <person name="Hirai H."/>
        </authorList>
    </citation>
    <scope>NUCLEOTIDE SEQUENCE [LARGE SCALE GENOMIC DNA]</scope>
    <source>
        <strain evidence="4 5">YK-624</strain>
    </source>
</reference>
<feature type="compositionally biased region" description="Basic and acidic residues" evidence="1">
    <location>
        <begin position="83"/>
        <end position="111"/>
    </location>
</feature>
<keyword evidence="5" id="KW-1185">Reference proteome</keyword>
<keyword evidence="2" id="KW-1133">Transmembrane helix</keyword>
<evidence type="ECO:0000256" key="1">
    <source>
        <dbReference type="SAM" id="MobiDB-lite"/>
    </source>
</evidence>
<feature type="domain" description="DUF6535" evidence="3">
    <location>
        <begin position="121"/>
        <end position="308"/>
    </location>
</feature>
<dbReference type="InterPro" id="IPR045338">
    <property type="entry name" value="DUF6535"/>
</dbReference>
<dbReference type="Pfam" id="PF20153">
    <property type="entry name" value="DUF6535"/>
    <property type="match status" value="1"/>
</dbReference>
<feature type="transmembrane region" description="Helical" evidence="2">
    <location>
        <begin position="309"/>
        <end position="337"/>
    </location>
</feature>
<accession>A0A9P3GNC2</accession>
<dbReference type="OrthoDB" id="3235960at2759"/>
<feature type="compositionally biased region" description="Polar residues" evidence="1">
    <location>
        <begin position="53"/>
        <end position="62"/>
    </location>
</feature>
<feature type="region of interest" description="Disordered" evidence="1">
    <location>
        <begin position="1"/>
        <end position="111"/>
    </location>
</feature>
<feature type="transmembrane region" description="Helical" evidence="2">
    <location>
        <begin position="349"/>
        <end position="367"/>
    </location>
</feature>
<evidence type="ECO:0000313" key="4">
    <source>
        <dbReference type="EMBL" id="GJE98078.1"/>
    </source>
</evidence>
<evidence type="ECO:0000256" key="2">
    <source>
        <dbReference type="SAM" id="Phobius"/>
    </source>
</evidence>
<sequence length="721" mass="80786">MATSAQPRAGRPPNLRDFRQGPSFSSDVTACDDNVSDCHEDGWMDEMAGDSIELQQSPTATHSYPDGPQTSFKRSASVASRSAKRDRTRSKSREVYGREGRHRREDHASDSLRRSKMTSCWSKCKKVLHKYDKALVKGWREDIDTLLVFSGLFSAVLTAFVVESYAFLQPDPQGATTDILRDVLVELRSIRAGITGTSLPTRSDSSADSEFPLIKDFPSSFAIRVNVLWFTSLVFSLAAATIGILVKQWLRDYVRHSGGSSREKARVRQLRHSDMSTFHIHEIIAALPILLQWSLAFFFIGLVDLLWNLNFIVAAIVTCFVTAALAFFVVTTVLPVLRADSPHRSPQALALYLTYTAGVRLLLRLVAGNFKLDAYHSLFIPLHFPETRVRRRWHLRNWLAKLLHERAHSNWHEREQFLVRGQEVTLDCQILVAADALYMDNRILDEVIRPCVEEIPAPAATRCVTEIVTNRAHGTLDNKPLWKISETLDEGVVVLAQLTLDVLARLPGERPEGQHPGVEQPAGEHPGGERLICANEQEALQLLDLLKRLCQAIRFERDHPLSTRLYERVYGTVSKLLSMSDTVGKEGFHLLYTLLSRTSPSVKFNSTVIENIAKFGTAVREARGDSDTYFSACVMIIHFSTRLPPAEQDGSEAWLGAMVAEMEQFVRATQAQPSPALLQAMHTFTHNSESSVMVRARQHVERFSRMLASIVNISPSDSGSA</sequence>